<dbReference type="InterPro" id="IPR012336">
    <property type="entry name" value="Thioredoxin-like_fold"/>
</dbReference>
<comment type="caution">
    <text evidence="7">The sequence shown here is derived from an EMBL/GenBank/DDBJ whole genome shotgun (WGS) entry which is preliminary data.</text>
</comment>
<evidence type="ECO:0000313" key="8">
    <source>
        <dbReference type="Proteomes" id="UP001155057"/>
    </source>
</evidence>
<gene>
    <name evidence="7" type="ORF">GGP61_001443</name>
</gene>
<keyword evidence="2" id="KW-0732">Signal</keyword>
<dbReference type="Pfam" id="PF13462">
    <property type="entry name" value="Thioredoxin_4"/>
    <property type="match status" value="1"/>
</dbReference>
<dbReference type="EMBL" id="JANUAE010000004">
    <property type="protein sequence ID" value="MCS3709839.1"/>
    <property type="molecule type" value="Genomic_DNA"/>
</dbReference>
<keyword evidence="4" id="KW-1015">Disulfide bond</keyword>
<organism evidence="7 8">
    <name type="scientific">Salinibacter ruber</name>
    <dbReference type="NCBI Taxonomy" id="146919"/>
    <lineage>
        <taxon>Bacteria</taxon>
        <taxon>Pseudomonadati</taxon>
        <taxon>Rhodothermota</taxon>
        <taxon>Rhodothermia</taxon>
        <taxon>Rhodothermales</taxon>
        <taxon>Salinibacteraceae</taxon>
        <taxon>Salinibacter</taxon>
    </lineage>
</organism>
<evidence type="ECO:0000256" key="2">
    <source>
        <dbReference type="ARBA" id="ARBA00022729"/>
    </source>
</evidence>
<evidence type="ECO:0000256" key="4">
    <source>
        <dbReference type="ARBA" id="ARBA00023157"/>
    </source>
</evidence>
<keyword evidence="3" id="KW-0560">Oxidoreductase</keyword>
<keyword evidence="7" id="KW-0413">Isomerase</keyword>
<dbReference type="GO" id="GO:0016853">
    <property type="term" value="F:isomerase activity"/>
    <property type="evidence" value="ECO:0007669"/>
    <property type="project" value="UniProtKB-KW"/>
</dbReference>
<proteinExistence type="inferred from homology"/>
<reference evidence="7" key="1">
    <citation type="submission" date="2022-08" db="EMBL/GenBank/DDBJ databases">
        <title>Genomic Encyclopedia of Type Strains, Phase V (KMG-V): Genome sequencing to study the core and pangenomes of soil and plant-associated prokaryotes.</title>
        <authorList>
            <person name="Whitman W."/>
        </authorList>
    </citation>
    <scope>NUCLEOTIDE SEQUENCE</scope>
    <source>
        <strain evidence="7">SP3049</strain>
    </source>
</reference>
<feature type="domain" description="Thioredoxin-like fold" evidence="6">
    <location>
        <begin position="30"/>
        <end position="178"/>
    </location>
</feature>
<dbReference type="GO" id="GO:0016491">
    <property type="term" value="F:oxidoreductase activity"/>
    <property type="evidence" value="ECO:0007669"/>
    <property type="project" value="UniProtKB-KW"/>
</dbReference>
<comment type="similarity">
    <text evidence="1">Belongs to the thioredoxin family. DsbA subfamily.</text>
</comment>
<dbReference type="Gene3D" id="3.40.30.10">
    <property type="entry name" value="Glutaredoxin"/>
    <property type="match status" value="1"/>
</dbReference>
<evidence type="ECO:0000259" key="6">
    <source>
        <dbReference type="Pfam" id="PF13462"/>
    </source>
</evidence>
<sequence length="200" mass="22271">MAQSPSPPDTSECRLQEPVSLPDSLSLYTSNTPRIGSSDAPVRILEFFDPNCPHCRTLHNRALPQLREMIPADSTALYMRPYPLSRKSAPQIFALYHAHEKGRFSQLLDVMFSFGSPSSMTPKTLRYYARAAGLPADTLFRAVASGRYGDRLRRSMSVAKALGVDGTPTLFIEGRPIPRSSYRPKCLSTLIRKHLQTSSL</sequence>
<dbReference type="RefSeq" id="WP_423825044.1">
    <property type="nucleotide sequence ID" value="NZ_JANTZO010000005.1"/>
</dbReference>
<evidence type="ECO:0000256" key="1">
    <source>
        <dbReference type="ARBA" id="ARBA00005791"/>
    </source>
</evidence>
<dbReference type="PANTHER" id="PTHR13887:SF14">
    <property type="entry name" value="DISULFIDE BOND FORMATION PROTEIN D"/>
    <property type="match status" value="1"/>
</dbReference>
<evidence type="ECO:0000256" key="3">
    <source>
        <dbReference type="ARBA" id="ARBA00023002"/>
    </source>
</evidence>
<keyword evidence="5" id="KW-0676">Redox-active center</keyword>
<name>A0A9X2Q4B9_9BACT</name>
<protein>
    <submittedName>
        <fullName evidence="7">Protein-disulfide isomerase</fullName>
    </submittedName>
</protein>
<evidence type="ECO:0000313" key="7">
    <source>
        <dbReference type="EMBL" id="MCS3709839.1"/>
    </source>
</evidence>
<dbReference type="PANTHER" id="PTHR13887">
    <property type="entry name" value="GLUTATHIONE S-TRANSFERASE KAPPA"/>
    <property type="match status" value="1"/>
</dbReference>
<accession>A0A9X2Q4B9</accession>
<evidence type="ECO:0000256" key="5">
    <source>
        <dbReference type="ARBA" id="ARBA00023284"/>
    </source>
</evidence>
<dbReference type="SUPFAM" id="SSF52833">
    <property type="entry name" value="Thioredoxin-like"/>
    <property type="match status" value="1"/>
</dbReference>
<dbReference type="InterPro" id="IPR036249">
    <property type="entry name" value="Thioredoxin-like_sf"/>
</dbReference>
<dbReference type="Proteomes" id="UP001155057">
    <property type="component" value="Unassembled WGS sequence"/>
</dbReference>
<dbReference type="AlphaFoldDB" id="A0A9X2Q4B9"/>